<dbReference type="AlphaFoldDB" id="A0A6N3X4A8"/>
<feature type="chain" id="PRO_5026649527" description="Secreted protein" evidence="2">
    <location>
        <begin position="34"/>
        <end position="121"/>
    </location>
</feature>
<feature type="compositionally biased region" description="Basic and acidic residues" evidence="1">
    <location>
        <begin position="90"/>
        <end position="121"/>
    </location>
</feature>
<feature type="signal peptide" evidence="2">
    <location>
        <begin position="1"/>
        <end position="33"/>
    </location>
</feature>
<organism evidence="3 4">
    <name type="scientific">Candidatus Synechococcus spongiarum 142</name>
    <dbReference type="NCBI Taxonomy" id="1608213"/>
    <lineage>
        <taxon>Bacteria</taxon>
        <taxon>Bacillati</taxon>
        <taxon>Cyanobacteriota</taxon>
        <taxon>Cyanophyceae</taxon>
        <taxon>Synechococcales</taxon>
        <taxon>Synechococcaceae</taxon>
        <taxon>Synechococcus</taxon>
    </lineage>
</organism>
<feature type="non-terminal residue" evidence="3">
    <location>
        <position position="121"/>
    </location>
</feature>
<gene>
    <name evidence="3" type="ORF">TH68_09445</name>
</gene>
<name>A0A6N3X4A8_9SYNE</name>
<comment type="caution">
    <text evidence="3">The sequence shown here is derived from an EMBL/GenBank/DDBJ whole genome shotgun (WGS) entry which is preliminary data.</text>
</comment>
<protein>
    <recommendedName>
        <fullName evidence="5">Secreted protein</fullName>
    </recommendedName>
</protein>
<feature type="region of interest" description="Disordered" evidence="1">
    <location>
        <begin position="76"/>
        <end position="121"/>
    </location>
</feature>
<dbReference type="EMBL" id="JXUO01000294">
    <property type="protein sequence ID" value="KKZ11032.1"/>
    <property type="molecule type" value="Genomic_DNA"/>
</dbReference>
<evidence type="ECO:0000256" key="2">
    <source>
        <dbReference type="SAM" id="SignalP"/>
    </source>
</evidence>
<keyword evidence="2" id="KW-0732">Signal</keyword>
<evidence type="ECO:0000313" key="4">
    <source>
        <dbReference type="Proteomes" id="UP000035054"/>
    </source>
</evidence>
<proteinExistence type="predicted"/>
<accession>A0A6N3X4A8</accession>
<evidence type="ECO:0000256" key="1">
    <source>
        <dbReference type="SAM" id="MobiDB-lite"/>
    </source>
</evidence>
<dbReference type="Proteomes" id="UP000035054">
    <property type="component" value="Unassembled WGS sequence"/>
</dbReference>
<evidence type="ECO:0000313" key="3">
    <source>
        <dbReference type="EMBL" id="KKZ11032.1"/>
    </source>
</evidence>
<evidence type="ECO:0008006" key="5">
    <source>
        <dbReference type="Google" id="ProtNLM"/>
    </source>
</evidence>
<reference evidence="3 4" key="1">
    <citation type="submission" date="2015-01" db="EMBL/GenBank/DDBJ databases">
        <title>Lifestyle Evolution in Cyanobacterial Symbionts of Sponges.</title>
        <authorList>
            <person name="Burgsdorf I."/>
            <person name="Slaby B.M."/>
            <person name="Handley K.M."/>
            <person name="Haber M."/>
            <person name="Blom J."/>
            <person name="Marshall C.W."/>
            <person name="Gilbert J.A."/>
            <person name="Hentschel U."/>
            <person name="Steindler L."/>
        </authorList>
    </citation>
    <scope>NUCLEOTIDE SEQUENCE [LARGE SCALE GENOMIC DNA]</scope>
    <source>
        <strain evidence="3">142</strain>
    </source>
</reference>
<sequence length="121" mass="13402">MALAMGRWAGLRRRWRHLLAAVPLALVVGIAPADAMADDLEPDKGQEHTLVAQVSSPDDSSADKFVSTIDQFSDVKDPKQWTTENLEELVDTHPHDGLVPHPHEPSEHNHEPAEHSHDDLV</sequence>